<organism evidence="3 4">
    <name type="scientific">Thalassovita mediterranea</name>
    <dbReference type="NCBI Taxonomy" id="340021"/>
    <lineage>
        <taxon>Bacteria</taxon>
        <taxon>Pseudomonadati</taxon>
        <taxon>Pseudomonadota</taxon>
        <taxon>Alphaproteobacteria</taxon>
        <taxon>Rhodobacterales</taxon>
        <taxon>Roseobacteraceae</taxon>
        <taxon>Thalassovita</taxon>
    </lineage>
</organism>
<evidence type="ECO:0000259" key="2">
    <source>
        <dbReference type="Pfam" id="PF01755"/>
    </source>
</evidence>
<feature type="compositionally biased region" description="Polar residues" evidence="1">
    <location>
        <begin position="216"/>
        <end position="226"/>
    </location>
</feature>
<evidence type="ECO:0000313" key="4">
    <source>
        <dbReference type="Proteomes" id="UP000051681"/>
    </source>
</evidence>
<accession>A0A0N7M1E1</accession>
<sequence>MNTAVTHKTAAKHGDVLVSVVSLERATDRRSLVAEQFAHAGIDAQFFDATDGVKTPELLSAFHDFGPWGEMEMHAKACTHSHIEALRAFLNSDQRYCLMLEDDVFLSRDLGAWLADMSWWPEDADVVKIERWLDDRMVVLLDQSGKTHLGRDIKRLRSRHSGTAGYLVSRAGAQKIVAHDNRNVPIDHNLFNRAVSPLARKLTTYQVNPALSVQGNLPPQTETLSQPDGAAKAKNPDLKWAKQRKALLHGWHEIKVLPKYLLLWALGKVKPVKIAWQDVADISFRNTTQDAGAALNASASSN</sequence>
<dbReference type="CDD" id="cd06532">
    <property type="entry name" value="Glyco_transf_25"/>
    <property type="match status" value="1"/>
</dbReference>
<dbReference type="OrthoDB" id="259382at2"/>
<feature type="domain" description="Glycosyl transferase family 25" evidence="2">
    <location>
        <begin position="20"/>
        <end position="188"/>
    </location>
</feature>
<dbReference type="STRING" id="340021.TM5383_00233"/>
<reference evidence="3 4" key="1">
    <citation type="submission" date="2015-09" db="EMBL/GenBank/DDBJ databases">
        <authorList>
            <consortium name="Swine Surveillance"/>
        </authorList>
    </citation>
    <scope>NUCLEOTIDE SEQUENCE [LARGE SCALE GENOMIC DNA]</scope>
    <source>
        <strain evidence="3 4">CECT 8383</strain>
    </source>
</reference>
<evidence type="ECO:0000313" key="3">
    <source>
        <dbReference type="EMBL" id="CUH83051.1"/>
    </source>
</evidence>
<dbReference type="EC" id="2.-.-.-" evidence="3"/>
<protein>
    <submittedName>
        <fullName evidence="3">Lipooligosaccharide biosynthesis protein lex-1</fullName>
        <ecNumber evidence="3">2.-.-.-</ecNumber>
    </submittedName>
</protein>
<evidence type="ECO:0000256" key="1">
    <source>
        <dbReference type="SAM" id="MobiDB-lite"/>
    </source>
</evidence>
<gene>
    <name evidence="3" type="primary">lex1</name>
    <name evidence="3" type="ORF">TM5383_00233</name>
</gene>
<keyword evidence="3" id="KW-0808">Transferase</keyword>
<name>A0A0N7M1E1_9RHOB</name>
<proteinExistence type="predicted"/>
<dbReference type="RefSeq" id="WP_058317208.1">
    <property type="nucleotide sequence ID" value="NZ_CYSF01000001.1"/>
</dbReference>
<dbReference type="AlphaFoldDB" id="A0A0N7M1E1"/>
<dbReference type="Proteomes" id="UP000051681">
    <property type="component" value="Unassembled WGS sequence"/>
</dbReference>
<dbReference type="InterPro" id="IPR002654">
    <property type="entry name" value="Glyco_trans_25"/>
</dbReference>
<keyword evidence="4" id="KW-1185">Reference proteome</keyword>
<dbReference type="GO" id="GO:0016740">
    <property type="term" value="F:transferase activity"/>
    <property type="evidence" value="ECO:0007669"/>
    <property type="project" value="UniProtKB-KW"/>
</dbReference>
<dbReference type="EMBL" id="CYSF01000001">
    <property type="protein sequence ID" value="CUH83051.1"/>
    <property type="molecule type" value="Genomic_DNA"/>
</dbReference>
<dbReference type="Pfam" id="PF01755">
    <property type="entry name" value="Glyco_transf_25"/>
    <property type="match status" value="1"/>
</dbReference>
<feature type="region of interest" description="Disordered" evidence="1">
    <location>
        <begin position="216"/>
        <end position="235"/>
    </location>
</feature>